<protein>
    <submittedName>
        <fullName evidence="4">Transglycosylase SLT domain-containing protein</fullName>
    </submittedName>
</protein>
<sequence>MTGSPVGKGVIAQPPPQQLAATVRVNGRTVGRDVLVGIRDASRRTGVDFTYMLAKAHQESGFRPDAANARGTARGLFQFTRDTWFEMVHRYGPGHGLGDVAAAIQVDSRGRFTVADPAVEARVLALRDDPRVSALMAAEYAGSNKAILRQALGRSPSATEIYLAHFLGPTGAVTFLDAAARAPHTPAERVLPEAAAANPGLFRVNGRPRTLEEVRHLMDSTITRAMRGFASVPDLVAGPPPRPPGAKPTAPPREDMGQVAWGAERPPMPPGRRPDWAAPPLDGDVRVARGATGEAPVPSALRDVPVIPTGAGPGTDAVMVARGSASGSGSGALPSPADGLSESAIARILGLEPATEEAGATEGPRLPGPSALAMAALLDDATRTSARGHTGAATRASAPATEVPFLSLARAASIVFRSISVADARAATAGAGDLSAEQPALRLALLASLKTGSGSTASPMVRPTREVLTGDRAERAIAAILDPMRTG</sequence>
<organism evidence="4 5">
    <name type="scientific">Rhodospira trueperi</name>
    <dbReference type="NCBI Taxonomy" id="69960"/>
    <lineage>
        <taxon>Bacteria</taxon>
        <taxon>Pseudomonadati</taxon>
        <taxon>Pseudomonadota</taxon>
        <taxon>Alphaproteobacteria</taxon>
        <taxon>Rhodospirillales</taxon>
        <taxon>Rhodospirillaceae</taxon>
        <taxon>Rhodospira</taxon>
    </lineage>
</organism>
<evidence type="ECO:0000313" key="5">
    <source>
        <dbReference type="Proteomes" id="UP000199412"/>
    </source>
</evidence>
<dbReference type="Proteomes" id="UP000199412">
    <property type="component" value="Unassembled WGS sequence"/>
</dbReference>
<feature type="compositionally biased region" description="Pro residues" evidence="2">
    <location>
        <begin position="238"/>
        <end position="251"/>
    </location>
</feature>
<dbReference type="InterPro" id="IPR008258">
    <property type="entry name" value="Transglycosylase_SLT_dom_1"/>
</dbReference>
<feature type="domain" description="Transglycosylase SLT" evidence="3">
    <location>
        <begin position="39"/>
        <end position="92"/>
    </location>
</feature>
<dbReference type="EMBL" id="FNAP01000012">
    <property type="protein sequence ID" value="SDE79624.1"/>
    <property type="molecule type" value="Genomic_DNA"/>
</dbReference>
<dbReference type="AlphaFoldDB" id="A0A1G7FUS1"/>
<dbReference type="Gene3D" id="1.10.530.10">
    <property type="match status" value="1"/>
</dbReference>
<evidence type="ECO:0000313" key="4">
    <source>
        <dbReference type="EMBL" id="SDE79624.1"/>
    </source>
</evidence>
<evidence type="ECO:0000259" key="3">
    <source>
        <dbReference type="Pfam" id="PF01464"/>
    </source>
</evidence>
<dbReference type="Pfam" id="PF01464">
    <property type="entry name" value="SLT"/>
    <property type="match status" value="1"/>
</dbReference>
<feature type="region of interest" description="Disordered" evidence="2">
    <location>
        <begin position="233"/>
        <end position="256"/>
    </location>
</feature>
<evidence type="ECO:0000256" key="2">
    <source>
        <dbReference type="SAM" id="MobiDB-lite"/>
    </source>
</evidence>
<dbReference type="RefSeq" id="WP_092787479.1">
    <property type="nucleotide sequence ID" value="NZ_FNAP01000012.1"/>
</dbReference>
<proteinExistence type="inferred from homology"/>
<gene>
    <name evidence="4" type="ORF">SAMN05421720_11283</name>
</gene>
<reference evidence="4 5" key="1">
    <citation type="submission" date="2016-10" db="EMBL/GenBank/DDBJ databases">
        <authorList>
            <person name="de Groot N.N."/>
        </authorList>
    </citation>
    <scope>NUCLEOTIDE SEQUENCE [LARGE SCALE GENOMIC DNA]</scope>
    <source>
        <strain evidence="4 5">ATCC 700224</strain>
    </source>
</reference>
<name>A0A1G7FUS1_9PROT</name>
<dbReference type="STRING" id="69960.SAMN05421720_11283"/>
<comment type="similarity">
    <text evidence="1">Belongs to the virb1 family.</text>
</comment>
<evidence type="ECO:0000256" key="1">
    <source>
        <dbReference type="ARBA" id="ARBA00009387"/>
    </source>
</evidence>
<dbReference type="InterPro" id="IPR023346">
    <property type="entry name" value="Lysozyme-like_dom_sf"/>
</dbReference>
<accession>A0A1G7FUS1</accession>
<keyword evidence="5" id="KW-1185">Reference proteome</keyword>
<dbReference type="SUPFAM" id="SSF53955">
    <property type="entry name" value="Lysozyme-like"/>
    <property type="match status" value="1"/>
</dbReference>